<evidence type="ECO:0000256" key="4">
    <source>
        <dbReference type="ARBA" id="ARBA00023136"/>
    </source>
</evidence>
<dbReference type="InterPro" id="IPR007318">
    <property type="entry name" value="Phopholipid_MeTrfase"/>
</dbReference>
<dbReference type="GO" id="GO:0032259">
    <property type="term" value="P:methylation"/>
    <property type="evidence" value="ECO:0007669"/>
    <property type="project" value="UniProtKB-KW"/>
</dbReference>
<evidence type="ECO:0000256" key="1">
    <source>
        <dbReference type="ARBA" id="ARBA00004127"/>
    </source>
</evidence>
<dbReference type="OrthoDB" id="9809773at2"/>
<dbReference type="GO" id="GO:0008168">
    <property type="term" value="F:methyltransferase activity"/>
    <property type="evidence" value="ECO:0007669"/>
    <property type="project" value="UniProtKB-KW"/>
</dbReference>
<keyword evidence="6" id="KW-0808">Transferase</keyword>
<proteinExistence type="predicted"/>
<dbReference type="RefSeq" id="WP_103906353.1">
    <property type="nucleotide sequence ID" value="NZ_CP049246.1"/>
</dbReference>
<evidence type="ECO:0000313" key="7">
    <source>
        <dbReference type="Proteomes" id="UP000236731"/>
    </source>
</evidence>
<feature type="transmembrane region" description="Helical" evidence="5">
    <location>
        <begin position="37"/>
        <end position="58"/>
    </location>
</feature>
<name>A0A1H5YYF3_9SPHI</name>
<dbReference type="GO" id="GO:0012505">
    <property type="term" value="C:endomembrane system"/>
    <property type="evidence" value="ECO:0007669"/>
    <property type="project" value="UniProtKB-SubCell"/>
</dbReference>
<keyword evidence="3 5" id="KW-1133">Transmembrane helix</keyword>
<keyword evidence="2 5" id="KW-0812">Transmembrane</keyword>
<keyword evidence="4 5" id="KW-0472">Membrane</keyword>
<dbReference type="AlphaFoldDB" id="A0A1H5YYF3"/>
<accession>A0A1H5YYF3</accession>
<organism evidence="6 7">
    <name type="scientific">Sphingobacterium lactis</name>
    <dbReference type="NCBI Taxonomy" id="797291"/>
    <lineage>
        <taxon>Bacteria</taxon>
        <taxon>Pseudomonadati</taxon>
        <taxon>Bacteroidota</taxon>
        <taxon>Sphingobacteriia</taxon>
        <taxon>Sphingobacteriales</taxon>
        <taxon>Sphingobacteriaceae</taxon>
        <taxon>Sphingobacterium</taxon>
    </lineage>
</organism>
<sequence>MKKLYPPVPFLLALGLMWLLSHYFPHLLLVSFSVSKWVGIGIMGLGVLTIVLGLGQMIKHKAEYHPFQKPTKLLSNGIFAISRNPIYLGFLTILVGYVAYTGYPLLLIFPILFFCLFHYWYIPNEETMMRQEFKAAFTAYEQRTRRWI</sequence>
<dbReference type="EMBL" id="FNUT01000006">
    <property type="protein sequence ID" value="SEG29309.1"/>
    <property type="molecule type" value="Genomic_DNA"/>
</dbReference>
<evidence type="ECO:0000313" key="6">
    <source>
        <dbReference type="EMBL" id="SEG29309.1"/>
    </source>
</evidence>
<reference evidence="7" key="1">
    <citation type="submission" date="2016-10" db="EMBL/GenBank/DDBJ databases">
        <authorList>
            <person name="Varghese N."/>
            <person name="Submissions S."/>
        </authorList>
    </citation>
    <scope>NUCLEOTIDE SEQUENCE [LARGE SCALE GENOMIC DNA]</scope>
    <source>
        <strain evidence="7">DSM 22361</strain>
    </source>
</reference>
<keyword evidence="7" id="KW-1185">Reference proteome</keyword>
<feature type="transmembrane region" description="Helical" evidence="5">
    <location>
        <begin position="78"/>
        <end position="99"/>
    </location>
</feature>
<evidence type="ECO:0000256" key="3">
    <source>
        <dbReference type="ARBA" id="ARBA00022989"/>
    </source>
</evidence>
<dbReference type="Pfam" id="PF04191">
    <property type="entry name" value="PEMT"/>
    <property type="match status" value="1"/>
</dbReference>
<evidence type="ECO:0000256" key="2">
    <source>
        <dbReference type="ARBA" id="ARBA00022692"/>
    </source>
</evidence>
<feature type="transmembrane region" description="Helical" evidence="5">
    <location>
        <begin position="105"/>
        <end position="122"/>
    </location>
</feature>
<feature type="transmembrane region" description="Helical" evidence="5">
    <location>
        <begin position="7"/>
        <end position="25"/>
    </location>
</feature>
<dbReference type="PANTHER" id="PTHR12714">
    <property type="entry name" value="PROTEIN-S ISOPRENYLCYSTEINE O-METHYLTRANSFERASE"/>
    <property type="match status" value="1"/>
</dbReference>
<dbReference type="PANTHER" id="PTHR12714:SF11">
    <property type="entry name" value="PROTEIN C-TERMINAL S-ISOPRENYLCYSTEINE CARBOXYL O-METHYLTRANSFERASE"/>
    <property type="match status" value="1"/>
</dbReference>
<gene>
    <name evidence="6" type="ORF">SAMN05421877_106186</name>
</gene>
<dbReference type="Gene3D" id="1.20.120.1630">
    <property type="match status" value="1"/>
</dbReference>
<dbReference type="Proteomes" id="UP000236731">
    <property type="component" value="Unassembled WGS sequence"/>
</dbReference>
<keyword evidence="6" id="KW-0489">Methyltransferase</keyword>
<comment type="subcellular location">
    <subcellularLocation>
        <location evidence="1">Endomembrane system</location>
        <topology evidence="1">Multi-pass membrane protein</topology>
    </subcellularLocation>
</comment>
<evidence type="ECO:0000256" key="5">
    <source>
        <dbReference type="SAM" id="Phobius"/>
    </source>
</evidence>
<protein>
    <submittedName>
        <fullName evidence="6">Protein-S-isoprenylcysteine O-methyltransferase Ste14</fullName>
    </submittedName>
</protein>